<dbReference type="KEGG" id="cme:CYME_CMT279C"/>
<gene>
    <name evidence="4" type="ORF">CYME_CMT279C</name>
</gene>
<evidence type="ECO:0000313" key="4">
    <source>
        <dbReference type="EMBL" id="BAM83252.1"/>
    </source>
</evidence>
<dbReference type="OrthoDB" id="258392at2759"/>
<keyword evidence="2" id="KW-0378">Hydrolase</keyword>
<dbReference type="Gramene" id="CMT279CT">
    <property type="protein sequence ID" value="CMT279CT"/>
    <property type="gene ID" value="CMT279C"/>
</dbReference>
<name>M1VI95_CYAM1</name>
<keyword evidence="3" id="KW-0472">Membrane</keyword>
<dbReference type="InterPro" id="IPR029033">
    <property type="entry name" value="His_PPase_superfam"/>
</dbReference>
<feature type="transmembrane region" description="Helical" evidence="3">
    <location>
        <begin position="527"/>
        <end position="548"/>
    </location>
</feature>
<dbReference type="Proteomes" id="UP000007014">
    <property type="component" value="Chromosome 20"/>
</dbReference>
<evidence type="ECO:0000256" key="1">
    <source>
        <dbReference type="ARBA" id="ARBA00005375"/>
    </source>
</evidence>
<accession>M1VI95</accession>
<proteinExistence type="inferred from homology"/>
<reference evidence="4 5" key="2">
    <citation type="journal article" date="2007" name="BMC Biol.">
        <title>A 100%-complete sequence reveals unusually simple genomic features in the hot-spring red alga Cyanidioschyzon merolae.</title>
        <authorList>
            <person name="Nozaki H."/>
            <person name="Takano H."/>
            <person name="Misumi O."/>
            <person name="Terasawa K."/>
            <person name="Matsuzaki M."/>
            <person name="Maruyama S."/>
            <person name="Nishida K."/>
            <person name="Yagisawa F."/>
            <person name="Yoshida Y."/>
            <person name="Fujiwara T."/>
            <person name="Takio S."/>
            <person name="Tamura K."/>
            <person name="Chung S.J."/>
            <person name="Nakamura S."/>
            <person name="Kuroiwa H."/>
            <person name="Tanaka K."/>
            <person name="Sato N."/>
            <person name="Kuroiwa T."/>
        </authorList>
    </citation>
    <scope>NUCLEOTIDE SEQUENCE [LARGE SCALE GENOMIC DNA]</scope>
    <source>
        <strain evidence="4 5">10D</strain>
    </source>
</reference>
<dbReference type="GeneID" id="16997969"/>
<dbReference type="AlphaFoldDB" id="M1VI95"/>
<evidence type="ECO:0000256" key="3">
    <source>
        <dbReference type="SAM" id="Phobius"/>
    </source>
</evidence>
<evidence type="ECO:0000313" key="5">
    <source>
        <dbReference type="Proteomes" id="UP000007014"/>
    </source>
</evidence>
<dbReference type="STRING" id="280699.M1VI95"/>
<dbReference type="SUPFAM" id="SSF53254">
    <property type="entry name" value="Phosphoglycerate mutase-like"/>
    <property type="match status" value="1"/>
</dbReference>
<dbReference type="CDD" id="cd07061">
    <property type="entry name" value="HP_HAP_like"/>
    <property type="match status" value="1"/>
</dbReference>
<dbReference type="InterPro" id="IPR000560">
    <property type="entry name" value="His_Pase_clade-2"/>
</dbReference>
<dbReference type="HOGENOM" id="CLU_485193_0_0_1"/>
<dbReference type="OMA" id="YDHVETH"/>
<dbReference type="RefSeq" id="XP_005539288.1">
    <property type="nucleotide sequence ID" value="XM_005539231.1"/>
</dbReference>
<dbReference type="PANTHER" id="PTHR11567">
    <property type="entry name" value="ACID PHOSPHATASE-RELATED"/>
    <property type="match status" value="1"/>
</dbReference>
<comment type="similarity">
    <text evidence="1">Belongs to the histidine acid phosphatase family.</text>
</comment>
<reference evidence="4 5" key="1">
    <citation type="journal article" date="2004" name="Nature">
        <title>Genome sequence of the ultrasmall unicellular red alga Cyanidioschyzon merolae 10D.</title>
        <authorList>
            <person name="Matsuzaki M."/>
            <person name="Misumi O."/>
            <person name="Shin-i T."/>
            <person name="Maruyama S."/>
            <person name="Takahara M."/>
            <person name="Miyagishima S."/>
            <person name="Mori T."/>
            <person name="Nishida K."/>
            <person name="Yagisawa F."/>
            <person name="Nishida K."/>
            <person name="Yoshida Y."/>
            <person name="Nishimura Y."/>
            <person name="Nakao S."/>
            <person name="Kobayashi T."/>
            <person name="Momoyama Y."/>
            <person name="Higashiyama T."/>
            <person name="Minoda A."/>
            <person name="Sano M."/>
            <person name="Nomoto H."/>
            <person name="Oishi K."/>
            <person name="Hayashi H."/>
            <person name="Ohta F."/>
            <person name="Nishizaka S."/>
            <person name="Haga S."/>
            <person name="Miura S."/>
            <person name="Morishita T."/>
            <person name="Kabeya Y."/>
            <person name="Terasawa K."/>
            <person name="Suzuki Y."/>
            <person name="Ishii Y."/>
            <person name="Asakawa S."/>
            <person name="Takano H."/>
            <person name="Ohta N."/>
            <person name="Kuroiwa H."/>
            <person name="Tanaka K."/>
            <person name="Shimizu N."/>
            <person name="Sugano S."/>
            <person name="Sato N."/>
            <person name="Nozaki H."/>
            <person name="Ogasawara N."/>
            <person name="Kohara Y."/>
            <person name="Kuroiwa T."/>
        </authorList>
    </citation>
    <scope>NUCLEOTIDE SEQUENCE [LARGE SCALE GENOMIC DNA]</scope>
    <source>
        <strain evidence="4 5">10D</strain>
    </source>
</reference>
<sequence length="562" mass="62751">MWGRELFSIVFFAVLVLLVAIHILGSADVVRAFQQGLEHRLTVESKEAWLGGVPLGDVSSYVVPRNASPYESLHSEGKVKAVVIVARHCDRAPQNYAPAYATGTRRRPYKPFPFDKTKWDVDYGELTALGMYQCYRFGRFLHERYVQGHPNDRLLRARYNHEETHVRATDVDRTLVSAAAVMHGLYPAASNPSHQRRHRYSKKQYHIPGGFQYVPIHTRLYGDDRLLDGSGKGRCQLWDIVSKKMLKSDFVYGELQRRSDLYAALPSLANVSVEAFQSMKKKKKLALAATLRDIRICQKSHSIPAPATVSRFDADLEVLTARLNGAKWDASGLGPLVGGRLLRSISTRLATAIEADNGNVQVLARAKDECNRKGHDGDEIGNCYRKLVYYSGHDTTIFDIRAALGVTAIEDGIAPYASHVIFELRRTGPEENDFRVSVYAGHYDQKPRPLFGPFCDGNFSCTASSFFSWVLNTVPNNVSEACIRTERAPDILRRALGNVAKEDNAFQSGHKAVREQSASGGAFSRQFARVLIIGTIGFILVLSAPIVFRLRRTSIRSEYAAV</sequence>
<evidence type="ECO:0000256" key="2">
    <source>
        <dbReference type="ARBA" id="ARBA00022801"/>
    </source>
</evidence>
<keyword evidence="3" id="KW-1133">Transmembrane helix</keyword>
<dbReference type="Pfam" id="PF00328">
    <property type="entry name" value="His_Phos_2"/>
    <property type="match status" value="1"/>
</dbReference>
<dbReference type="Gene3D" id="3.40.50.1240">
    <property type="entry name" value="Phosphoglycerate mutase-like"/>
    <property type="match status" value="1"/>
</dbReference>
<protein>
    <submittedName>
        <fullName evidence="4">Similar to prostatic acid phosphatase</fullName>
    </submittedName>
</protein>
<keyword evidence="3" id="KW-0812">Transmembrane</keyword>
<dbReference type="GO" id="GO:0016791">
    <property type="term" value="F:phosphatase activity"/>
    <property type="evidence" value="ECO:0007669"/>
    <property type="project" value="TreeGrafter"/>
</dbReference>
<dbReference type="eggNOG" id="KOG3720">
    <property type="taxonomic scope" value="Eukaryota"/>
</dbReference>
<dbReference type="InterPro" id="IPR050645">
    <property type="entry name" value="Histidine_acid_phosphatase"/>
</dbReference>
<keyword evidence="5" id="KW-1185">Reference proteome</keyword>
<organism evidence="4 5">
    <name type="scientific">Cyanidioschyzon merolae (strain NIES-3377 / 10D)</name>
    <name type="common">Unicellular red alga</name>
    <dbReference type="NCBI Taxonomy" id="280699"/>
    <lineage>
        <taxon>Eukaryota</taxon>
        <taxon>Rhodophyta</taxon>
        <taxon>Bangiophyceae</taxon>
        <taxon>Cyanidiales</taxon>
        <taxon>Cyanidiaceae</taxon>
        <taxon>Cyanidioschyzon</taxon>
    </lineage>
</organism>
<dbReference type="EMBL" id="AP006502">
    <property type="protein sequence ID" value="BAM83252.1"/>
    <property type="molecule type" value="Genomic_DNA"/>
</dbReference>
<dbReference type="PANTHER" id="PTHR11567:SF110">
    <property type="entry name" value="2-PHOSPHOXYLOSE PHOSPHATASE 1"/>
    <property type="match status" value="1"/>
</dbReference>